<dbReference type="GO" id="GO:0008170">
    <property type="term" value="F:N-methyltransferase activity"/>
    <property type="evidence" value="ECO:0007669"/>
    <property type="project" value="InterPro"/>
</dbReference>
<dbReference type="Proteomes" id="UP000572016">
    <property type="component" value="Unassembled WGS sequence"/>
</dbReference>
<gene>
    <name evidence="7" type="ORF">HCX62_00425</name>
</gene>
<evidence type="ECO:0000256" key="3">
    <source>
        <dbReference type="ARBA" id="ARBA00022679"/>
    </source>
</evidence>
<comment type="caution">
    <text evidence="7">The sequence shown here is derived from an EMBL/GenBank/DDBJ whole genome shotgun (WGS) entry which is preliminary data.</text>
</comment>
<evidence type="ECO:0000313" key="8">
    <source>
        <dbReference type="Proteomes" id="UP000572016"/>
    </source>
</evidence>
<dbReference type="GO" id="GO:0003677">
    <property type="term" value="F:DNA binding"/>
    <property type="evidence" value="ECO:0007669"/>
    <property type="project" value="InterPro"/>
</dbReference>
<evidence type="ECO:0000256" key="5">
    <source>
        <dbReference type="RuleBase" id="RU362026"/>
    </source>
</evidence>
<evidence type="ECO:0000256" key="1">
    <source>
        <dbReference type="ARBA" id="ARBA00006594"/>
    </source>
</evidence>
<dbReference type="AlphaFoldDB" id="A0A7X1DLY1"/>
<keyword evidence="4" id="KW-0680">Restriction system</keyword>
<dbReference type="SUPFAM" id="SSF53335">
    <property type="entry name" value="S-adenosyl-L-methionine-dependent methyltransferases"/>
    <property type="match status" value="1"/>
</dbReference>
<dbReference type="GO" id="GO:0009007">
    <property type="term" value="F:site-specific DNA-methyltransferase (adenine-specific) activity"/>
    <property type="evidence" value="ECO:0007669"/>
    <property type="project" value="TreeGrafter"/>
</dbReference>
<dbReference type="PANTHER" id="PTHR13370">
    <property type="entry name" value="RNA METHYLASE-RELATED"/>
    <property type="match status" value="1"/>
</dbReference>
<reference evidence="7 8" key="1">
    <citation type="submission" date="2020-03" db="EMBL/GenBank/DDBJ databases">
        <title>Soil Listeria distribution.</title>
        <authorList>
            <person name="Liao J."/>
            <person name="Wiedmann M."/>
        </authorList>
    </citation>
    <scope>NUCLEOTIDE SEQUENCE [LARGE SCALE GENOMIC DNA]</scope>
    <source>
        <strain evidence="7 8">FSL L7-0020</strain>
    </source>
</reference>
<evidence type="ECO:0000259" key="6">
    <source>
        <dbReference type="Pfam" id="PF01555"/>
    </source>
</evidence>
<proteinExistence type="inferred from homology"/>
<dbReference type="PROSITE" id="PS00092">
    <property type="entry name" value="N6_MTASE"/>
    <property type="match status" value="1"/>
</dbReference>
<dbReference type="InterPro" id="IPR001091">
    <property type="entry name" value="RM_Methyltransferase"/>
</dbReference>
<evidence type="ECO:0000256" key="2">
    <source>
        <dbReference type="ARBA" id="ARBA00022603"/>
    </source>
</evidence>
<feature type="domain" description="DNA methylase N-4/N-6" evidence="6">
    <location>
        <begin position="25"/>
        <end position="324"/>
    </location>
</feature>
<keyword evidence="3 7" id="KW-0808">Transferase</keyword>
<evidence type="ECO:0000256" key="4">
    <source>
        <dbReference type="ARBA" id="ARBA00022747"/>
    </source>
</evidence>
<evidence type="ECO:0000313" key="7">
    <source>
        <dbReference type="EMBL" id="MBC2328511.1"/>
    </source>
</evidence>
<accession>A0A7X1DLY1</accession>
<dbReference type="GO" id="GO:0009307">
    <property type="term" value="P:DNA restriction-modification system"/>
    <property type="evidence" value="ECO:0007669"/>
    <property type="project" value="UniProtKB-KW"/>
</dbReference>
<dbReference type="PANTHER" id="PTHR13370:SF3">
    <property type="entry name" value="TRNA (GUANINE(10)-N2)-METHYLTRANSFERASE HOMOLOG"/>
    <property type="match status" value="1"/>
</dbReference>
<name>A0A7X1DLY1_9LIST</name>
<dbReference type="EC" id="2.1.1.-" evidence="5"/>
<dbReference type="PRINTS" id="PR00508">
    <property type="entry name" value="S21N4MTFRASE"/>
</dbReference>
<dbReference type="EMBL" id="JAATOD010000001">
    <property type="protein sequence ID" value="MBC2328511.1"/>
    <property type="molecule type" value="Genomic_DNA"/>
</dbReference>
<dbReference type="RefSeq" id="WP_185531326.1">
    <property type="nucleotide sequence ID" value="NZ_JAATOD010000001.1"/>
</dbReference>
<dbReference type="InterPro" id="IPR002941">
    <property type="entry name" value="DNA_methylase_N4/N6"/>
</dbReference>
<dbReference type="InterPro" id="IPR002052">
    <property type="entry name" value="DNA_methylase_N6_adenine_CS"/>
</dbReference>
<dbReference type="Pfam" id="PF01555">
    <property type="entry name" value="N6_N4_Mtase"/>
    <property type="match status" value="1"/>
</dbReference>
<dbReference type="Gene3D" id="3.40.50.150">
    <property type="entry name" value="Vaccinia Virus protein VP39"/>
    <property type="match status" value="2"/>
</dbReference>
<dbReference type="InterPro" id="IPR029063">
    <property type="entry name" value="SAM-dependent_MTases_sf"/>
</dbReference>
<keyword evidence="2 7" id="KW-0489">Methyltransferase</keyword>
<protein>
    <recommendedName>
        <fullName evidence="5">Methyltransferase</fullName>
        <ecNumber evidence="5">2.1.1.-</ecNumber>
    </recommendedName>
</protein>
<comment type="similarity">
    <text evidence="1 5">Belongs to the N(4)/N(6)-methyltransferase family.</text>
</comment>
<dbReference type="GO" id="GO:0032259">
    <property type="term" value="P:methylation"/>
    <property type="evidence" value="ECO:0007669"/>
    <property type="project" value="UniProtKB-KW"/>
</dbReference>
<dbReference type="GO" id="GO:0005737">
    <property type="term" value="C:cytoplasm"/>
    <property type="evidence" value="ECO:0007669"/>
    <property type="project" value="TreeGrafter"/>
</dbReference>
<organism evidence="7 8">
    <name type="scientific">Listeria swaminathanii</name>
    <dbReference type="NCBI Taxonomy" id="2713501"/>
    <lineage>
        <taxon>Bacteria</taxon>
        <taxon>Bacillati</taxon>
        <taxon>Bacillota</taxon>
        <taxon>Bacilli</taxon>
        <taxon>Bacillales</taxon>
        <taxon>Listeriaceae</taxon>
        <taxon>Listeria</taxon>
    </lineage>
</organism>
<sequence>MEGIIIKGDNLTVLESIKDQFKRKIKCVYIDPPYNNGESYKYYNDKKQEKWLKEVEQRAVMLHEFLTEDGSFWISINDAEVHYLKVGLDAIFGRNNFVTTIIWNHKLSRENRNIFSRNNEYILVYAKSIKSFKSSRNLLPPTEELIDRYKNPDNDPRGLWQSVSLSAQNGHAVDSQYYGLKSPNGRIHYPPKGRVWVHNQERMLQEIENNNIWFGKTGDNVPRKKKFLKDAKIGLTPETLWFGEDVGTTEEAKKELISLFPSMEPFETPKPERLLKRIIEISSNEDDWILDAYAGSGTTCSVAMKYNRNFIGIEIGNHAVDIIYERVNKTNKANKRDFKISFIDMSKDEPVLK</sequence>